<dbReference type="InterPro" id="IPR039421">
    <property type="entry name" value="Type_1_exporter"/>
</dbReference>
<dbReference type="Gene3D" id="3.40.50.300">
    <property type="entry name" value="P-loop containing nucleotide triphosphate hydrolases"/>
    <property type="match status" value="1"/>
</dbReference>
<evidence type="ECO:0000256" key="7">
    <source>
        <dbReference type="ARBA" id="ARBA00022989"/>
    </source>
</evidence>
<dbReference type="InterPro" id="IPR027417">
    <property type="entry name" value="P-loop_NTPase"/>
</dbReference>
<keyword evidence="4 9" id="KW-0812">Transmembrane</keyword>
<dbReference type="Pfam" id="PF00664">
    <property type="entry name" value="ABC_membrane"/>
    <property type="match status" value="1"/>
</dbReference>
<keyword evidence="3" id="KW-1003">Cell membrane</keyword>
<keyword evidence="6 12" id="KW-0067">ATP-binding</keyword>
<dbReference type="FunFam" id="3.40.50.300:FF:000221">
    <property type="entry name" value="Multidrug ABC transporter ATP-binding protein"/>
    <property type="match status" value="1"/>
</dbReference>
<feature type="transmembrane region" description="Helical" evidence="9">
    <location>
        <begin position="261"/>
        <end position="283"/>
    </location>
</feature>
<feature type="transmembrane region" description="Helical" evidence="9">
    <location>
        <begin position="70"/>
        <end position="91"/>
    </location>
</feature>
<feature type="transmembrane region" description="Helical" evidence="9">
    <location>
        <begin position="156"/>
        <end position="173"/>
    </location>
</feature>
<evidence type="ECO:0000259" key="10">
    <source>
        <dbReference type="PROSITE" id="PS50893"/>
    </source>
</evidence>
<protein>
    <submittedName>
        <fullName evidence="12">ABC transporter ATP-binding protein</fullName>
    </submittedName>
</protein>
<accession>A0AAU9E3J3</accession>
<dbReference type="InterPro" id="IPR003593">
    <property type="entry name" value="AAA+_ATPase"/>
</dbReference>
<evidence type="ECO:0000256" key="1">
    <source>
        <dbReference type="ARBA" id="ARBA00004651"/>
    </source>
</evidence>
<proteinExistence type="predicted"/>
<dbReference type="GO" id="GO:0005886">
    <property type="term" value="C:plasma membrane"/>
    <property type="evidence" value="ECO:0007669"/>
    <property type="project" value="UniProtKB-SubCell"/>
</dbReference>
<dbReference type="GO" id="GO:0015421">
    <property type="term" value="F:ABC-type oligopeptide transporter activity"/>
    <property type="evidence" value="ECO:0007669"/>
    <property type="project" value="TreeGrafter"/>
</dbReference>
<keyword evidence="2" id="KW-0813">Transport</keyword>
<dbReference type="CDD" id="cd18542">
    <property type="entry name" value="ABC_6TM_YknU_like"/>
    <property type="match status" value="1"/>
</dbReference>
<feature type="domain" description="ABC transporter" evidence="10">
    <location>
        <begin position="352"/>
        <end position="585"/>
    </location>
</feature>
<dbReference type="GO" id="GO:0005524">
    <property type="term" value="F:ATP binding"/>
    <property type="evidence" value="ECO:0007669"/>
    <property type="project" value="UniProtKB-KW"/>
</dbReference>
<evidence type="ECO:0000256" key="4">
    <source>
        <dbReference type="ARBA" id="ARBA00022692"/>
    </source>
</evidence>
<evidence type="ECO:0000256" key="2">
    <source>
        <dbReference type="ARBA" id="ARBA00022448"/>
    </source>
</evidence>
<gene>
    <name evidence="12" type="ORF">HLPR_01390</name>
</gene>
<dbReference type="Gene3D" id="1.20.1560.10">
    <property type="entry name" value="ABC transporter type 1, transmembrane domain"/>
    <property type="match status" value="1"/>
</dbReference>
<evidence type="ECO:0000256" key="5">
    <source>
        <dbReference type="ARBA" id="ARBA00022741"/>
    </source>
</evidence>
<sequence>MNLLKKAYVYTENYRNNLIISYFAVIFSTIFYLLISQVIRISIDILSHNIEAKNGIITSFLRQIINRENFLESLLISSVLIVTLTIIRGVFTFLRSIHSNVAAEGIAKSLRDKLYGHISKLNYEYHIKASTGDTIQRCTSDINTVRRFLALQSTELFNSIFMFILVVILMFNMNVKMTFIGIVLMPIIVIYSYYFSKKVHFLFTEVDESEANLSTALEENISGVRVVRAFGMQAYEIEKFDLKNKDLKEKIFKLINYIGNYWSISSLIALTQNAVVLIFGAFMVVDGKLTLGTLVAFTLLVNQMLFPIRQVGRILGDMSKAKVSIGRIEEILDEEAENYDEGITDHEFKGYIEFKNVNFSYDKRPILKNISFTIKPNEKIAILGTTGSGKSTLMYLLTRLYSNYTGTITLDGIDIKKFNKHYIRKNIGLILQEPFLFAKTIQENISVARPDADFKEIELAADISSVHSGILEFDKGYETLVGEKGVSLSGGQKQRISIARKVLTDAKVIIFDDSLSAVDIETDMNIRNNLKNFKKDATTILISHRISTLKEADKILVLENGEITAMGDHNDLLKISSLYKKINDIQKNQSA</sequence>
<dbReference type="SUPFAM" id="SSF52540">
    <property type="entry name" value="P-loop containing nucleoside triphosphate hydrolases"/>
    <property type="match status" value="1"/>
</dbReference>
<feature type="domain" description="ABC transmembrane type-1" evidence="11">
    <location>
        <begin position="23"/>
        <end position="320"/>
    </location>
</feature>
<dbReference type="AlphaFoldDB" id="A0AAU9E3J3"/>
<evidence type="ECO:0000256" key="3">
    <source>
        <dbReference type="ARBA" id="ARBA00022475"/>
    </source>
</evidence>
<evidence type="ECO:0000256" key="6">
    <source>
        <dbReference type="ARBA" id="ARBA00022840"/>
    </source>
</evidence>
<evidence type="ECO:0000313" key="12">
    <source>
        <dbReference type="EMBL" id="BEP27808.1"/>
    </source>
</evidence>
<dbReference type="EMBL" id="AP028654">
    <property type="protein sequence ID" value="BEP27808.1"/>
    <property type="molecule type" value="Genomic_DNA"/>
</dbReference>
<dbReference type="Proteomes" id="UP001321786">
    <property type="component" value="Chromosome"/>
</dbReference>
<keyword evidence="8 9" id="KW-0472">Membrane</keyword>
<evidence type="ECO:0000256" key="9">
    <source>
        <dbReference type="SAM" id="Phobius"/>
    </source>
</evidence>
<dbReference type="InterPro" id="IPR036640">
    <property type="entry name" value="ABC1_TM_sf"/>
</dbReference>
<keyword evidence="7 9" id="KW-1133">Transmembrane helix</keyword>
<evidence type="ECO:0000256" key="8">
    <source>
        <dbReference type="ARBA" id="ARBA00023136"/>
    </source>
</evidence>
<evidence type="ECO:0000313" key="13">
    <source>
        <dbReference type="Proteomes" id="UP001321786"/>
    </source>
</evidence>
<dbReference type="InterPro" id="IPR003439">
    <property type="entry name" value="ABC_transporter-like_ATP-bd"/>
</dbReference>
<keyword evidence="5" id="KW-0547">Nucleotide-binding</keyword>
<feature type="transmembrane region" description="Helical" evidence="9">
    <location>
        <begin position="20"/>
        <end position="39"/>
    </location>
</feature>
<organism evidence="12 13">
    <name type="scientific">Helicovermis profundi</name>
    <dbReference type="NCBI Taxonomy" id="3065157"/>
    <lineage>
        <taxon>Bacteria</taxon>
        <taxon>Bacillati</taxon>
        <taxon>Bacillota</taxon>
        <taxon>Clostridia</taxon>
        <taxon>Helicovermis</taxon>
    </lineage>
</organism>
<comment type="subcellular location">
    <subcellularLocation>
        <location evidence="1">Cell membrane</location>
        <topology evidence="1">Multi-pass membrane protein</topology>
    </subcellularLocation>
</comment>
<dbReference type="SMART" id="SM00382">
    <property type="entry name" value="AAA"/>
    <property type="match status" value="1"/>
</dbReference>
<reference evidence="12 13" key="1">
    <citation type="submission" date="2023-08" db="EMBL/GenBank/DDBJ databases">
        <title>Helicovermis profunda gen. nov., sp. nov., a novel mesophilic, fermentative bacterium within the Bacillota from a deep-sea hydrothermal vent chimney.</title>
        <authorList>
            <person name="Miyazaki U."/>
            <person name="Mizutani D."/>
            <person name="Hashimoto Y."/>
            <person name="Tame A."/>
            <person name="Sawayama S."/>
            <person name="Miyazaki J."/>
            <person name="Takai K."/>
            <person name="Nakagawa S."/>
        </authorList>
    </citation>
    <scope>NUCLEOTIDE SEQUENCE [LARGE SCALE GENOMIC DNA]</scope>
    <source>
        <strain evidence="12 13">S502</strain>
    </source>
</reference>
<dbReference type="RefSeq" id="WP_338536175.1">
    <property type="nucleotide sequence ID" value="NZ_AP028654.1"/>
</dbReference>
<keyword evidence="13" id="KW-1185">Reference proteome</keyword>
<dbReference type="PANTHER" id="PTHR43394">
    <property type="entry name" value="ATP-DEPENDENT PERMEASE MDL1, MITOCHONDRIAL"/>
    <property type="match status" value="1"/>
</dbReference>
<dbReference type="PANTHER" id="PTHR43394:SF1">
    <property type="entry name" value="ATP-BINDING CASSETTE SUB-FAMILY B MEMBER 10, MITOCHONDRIAL"/>
    <property type="match status" value="1"/>
</dbReference>
<evidence type="ECO:0000259" key="11">
    <source>
        <dbReference type="PROSITE" id="PS50929"/>
    </source>
</evidence>
<dbReference type="GO" id="GO:0016887">
    <property type="term" value="F:ATP hydrolysis activity"/>
    <property type="evidence" value="ECO:0007669"/>
    <property type="project" value="InterPro"/>
</dbReference>
<dbReference type="InterPro" id="IPR011527">
    <property type="entry name" value="ABC1_TM_dom"/>
</dbReference>
<dbReference type="Pfam" id="PF00005">
    <property type="entry name" value="ABC_tran"/>
    <property type="match status" value="1"/>
</dbReference>
<name>A0AAU9E3J3_9FIRM</name>
<feature type="transmembrane region" description="Helical" evidence="9">
    <location>
        <begin position="179"/>
        <end position="196"/>
    </location>
</feature>
<dbReference type="PROSITE" id="PS50893">
    <property type="entry name" value="ABC_TRANSPORTER_2"/>
    <property type="match status" value="1"/>
</dbReference>
<dbReference type="SUPFAM" id="SSF90123">
    <property type="entry name" value="ABC transporter transmembrane region"/>
    <property type="match status" value="1"/>
</dbReference>
<dbReference type="KEGG" id="hprf:HLPR_01390"/>
<dbReference type="PROSITE" id="PS50929">
    <property type="entry name" value="ABC_TM1F"/>
    <property type="match status" value="1"/>
</dbReference>